<evidence type="ECO:0000256" key="2">
    <source>
        <dbReference type="SAM" id="Phobius"/>
    </source>
</evidence>
<dbReference type="OrthoDB" id="4127654at2"/>
<reference evidence="3 4" key="1">
    <citation type="submission" date="2017-04" db="EMBL/GenBank/DDBJ databases">
        <title>Complete Genome Sequence of Streptomyces gilvosporeus F607, a Capable Producer of Natamycin.</title>
        <authorList>
            <person name="Zong G."/>
            <person name="Zhong C."/>
            <person name="Fu J."/>
            <person name="Qin R."/>
            <person name="Cao G."/>
        </authorList>
    </citation>
    <scope>NUCLEOTIDE SEQUENCE [LARGE SCALE GENOMIC DNA]</scope>
    <source>
        <strain evidence="3 4">F607</strain>
    </source>
</reference>
<sequence>MITFVLGFLAELAKEFGDWLDRILPAPGLRRPLRSWRRRRPFWAGIWAMAGGAEMIVLPLAPLPLMLKVGIGAMSAIGVGLVLIAGGLFFLFAPAQRMFVSVVTAIASLVSLATTNLGGFGIGCGLGLLGSSMAFGWLPHPPRPPHPPRTPSPPCPPDEPPQGVAARPKAPEGHGVRRLPGTSALALTLPPLLIAGLVTTAPPAAARPGGGGPRGAAARVSLPCLSGVDTGGADNPDPTGPPPSEGGRPGRPARPTRTAEPGKIGDPGDLTALTPPLVLGDQPGPGRATYPVSPFYPTVNATRLTATDAIIHGATYLPTVGGGRIKVLWVHAARIVADDYHLEVKGPSGATHTLDVQLDIRDVDVYATYLKGSIEIPGLKVNTPQICIGADIIPANLPVAVRLPRLTMEPVTAGQVLVDTADVRYTRLGSHPQR</sequence>
<keyword evidence="2" id="KW-1133">Transmembrane helix</keyword>
<proteinExistence type="predicted"/>
<dbReference type="EMBL" id="CP020569">
    <property type="protein sequence ID" value="ARF58584.1"/>
    <property type="molecule type" value="Genomic_DNA"/>
</dbReference>
<dbReference type="Pfam" id="PF19609">
    <property type="entry name" value="DUF6114"/>
    <property type="match status" value="1"/>
</dbReference>
<dbReference type="STRING" id="553510.B1H19_34255"/>
<dbReference type="KEGG" id="sgv:B1H19_34255"/>
<dbReference type="AlphaFoldDB" id="A0A1V0U046"/>
<dbReference type="Proteomes" id="UP000192726">
    <property type="component" value="Chromosome"/>
</dbReference>
<feature type="transmembrane region" description="Helical" evidence="2">
    <location>
        <begin position="98"/>
        <end position="114"/>
    </location>
</feature>
<feature type="transmembrane region" description="Helical" evidence="2">
    <location>
        <begin position="41"/>
        <end position="63"/>
    </location>
</feature>
<evidence type="ECO:0000256" key="1">
    <source>
        <dbReference type="SAM" id="MobiDB-lite"/>
    </source>
</evidence>
<dbReference type="InterPro" id="IPR046096">
    <property type="entry name" value="DUF6114"/>
</dbReference>
<organism evidence="3 4">
    <name type="scientific">Streptomyces gilvosporeus</name>
    <dbReference type="NCBI Taxonomy" id="553510"/>
    <lineage>
        <taxon>Bacteria</taxon>
        <taxon>Bacillati</taxon>
        <taxon>Actinomycetota</taxon>
        <taxon>Actinomycetes</taxon>
        <taxon>Kitasatosporales</taxon>
        <taxon>Streptomycetaceae</taxon>
        <taxon>Streptomyces</taxon>
    </lineage>
</organism>
<gene>
    <name evidence="3" type="ORF">B1H19_34255</name>
</gene>
<evidence type="ECO:0000313" key="4">
    <source>
        <dbReference type="Proteomes" id="UP000192726"/>
    </source>
</evidence>
<keyword evidence="4" id="KW-1185">Reference proteome</keyword>
<dbReference type="RefSeq" id="WP_083108780.1">
    <property type="nucleotide sequence ID" value="NZ_CP020569.1"/>
</dbReference>
<feature type="compositionally biased region" description="Low complexity" evidence="1">
    <location>
        <begin position="253"/>
        <end position="262"/>
    </location>
</feature>
<keyword evidence="2" id="KW-0812">Transmembrane</keyword>
<name>A0A1V0U046_9ACTN</name>
<feature type="region of interest" description="Disordered" evidence="1">
    <location>
        <begin position="140"/>
        <end position="178"/>
    </location>
</feature>
<keyword evidence="2" id="KW-0472">Membrane</keyword>
<accession>A0A1V0U046</accession>
<evidence type="ECO:0000313" key="3">
    <source>
        <dbReference type="EMBL" id="ARF58584.1"/>
    </source>
</evidence>
<protein>
    <submittedName>
        <fullName evidence="3">Uncharacterized protein</fullName>
    </submittedName>
</protein>
<feature type="compositionally biased region" description="Pro residues" evidence="1">
    <location>
        <begin position="140"/>
        <end position="160"/>
    </location>
</feature>
<feature type="region of interest" description="Disordered" evidence="1">
    <location>
        <begin position="224"/>
        <end position="281"/>
    </location>
</feature>
<feature type="transmembrane region" description="Helical" evidence="2">
    <location>
        <begin position="69"/>
        <end position="91"/>
    </location>
</feature>